<reference evidence="2 3" key="1">
    <citation type="submission" date="2015-03" db="EMBL/GenBank/DDBJ databases">
        <title>RNA-seq based gene annotation and comparative genomics of four Zymoseptoria species reveal species-specific pathogenicity related genes and transposable element activity.</title>
        <authorList>
            <person name="Grandaubert J."/>
            <person name="Bhattacharyya A."/>
            <person name="Stukenbrock E.H."/>
        </authorList>
    </citation>
    <scope>NUCLEOTIDE SEQUENCE [LARGE SCALE GENOMIC DNA]</scope>
    <source>
        <strain evidence="2 3">Zb18110</strain>
    </source>
</reference>
<evidence type="ECO:0000313" key="3">
    <source>
        <dbReference type="Proteomes" id="UP000033647"/>
    </source>
</evidence>
<evidence type="ECO:0000313" key="2">
    <source>
        <dbReference type="EMBL" id="KJX93386.1"/>
    </source>
</evidence>
<feature type="chain" id="PRO_5002468485" evidence="1">
    <location>
        <begin position="22"/>
        <end position="75"/>
    </location>
</feature>
<dbReference type="EMBL" id="LAFY01004282">
    <property type="protein sequence ID" value="KJX93386.1"/>
    <property type="molecule type" value="Genomic_DNA"/>
</dbReference>
<organism evidence="2 3">
    <name type="scientific">Zymoseptoria brevis</name>
    <dbReference type="NCBI Taxonomy" id="1047168"/>
    <lineage>
        <taxon>Eukaryota</taxon>
        <taxon>Fungi</taxon>
        <taxon>Dikarya</taxon>
        <taxon>Ascomycota</taxon>
        <taxon>Pezizomycotina</taxon>
        <taxon>Dothideomycetes</taxon>
        <taxon>Dothideomycetidae</taxon>
        <taxon>Mycosphaerellales</taxon>
        <taxon>Mycosphaerellaceae</taxon>
        <taxon>Zymoseptoria</taxon>
    </lineage>
</organism>
<keyword evidence="1" id="KW-0732">Signal</keyword>
<accession>A0A0F4G7N1</accession>
<sequence length="75" mass="7842">MKFAQAAALIFGLASLPLALAEEICGQNICQCCAVGTLGGPLYQGFYYPSGNSCVCEPVDKNGHHPHCGAKKCPQ</sequence>
<protein>
    <submittedName>
        <fullName evidence="2">Uncharacterized protein</fullName>
    </submittedName>
</protein>
<keyword evidence="3" id="KW-1185">Reference proteome</keyword>
<name>A0A0F4G7N1_9PEZI</name>
<feature type="signal peptide" evidence="1">
    <location>
        <begin position="1"/>
        <end position="21"/>
    </location>
</feature>
<gene>
    <name evidence="2" type="ORF">TI39_contig4323g00004</name>
</gene>
<evidence type="ECO:0000256" key="1">
    <source>
        <dbReference type="SAM" id="SignalP"/>
    </source>
</evidence>
<comment type="caution">
    <text evidence="2">The sequence shown here is derived from an EMBL/GenBank/DDBJ whole genome shotgun (WGS) entry which is preliminary data.</text>
</comment>
<dbReference type="Proteomes" id="UP000033647">
    <property type="component" value="Unassembled WGS sequence"/>
</dbReference>
<dbReference type="AlphaFoldDB" id="A0A0F4G7N1"/>
<proteinExistence type="predicted"/>